<dbReference type="InterPro" id="IPR008428">
    <property type="entry name" value="Chond_GalNAc"/>
</dbReference>
<keyword evidence="4" id="KW-0812">Transmembrane</keyword>
<evidence type="ECO:0000313" key="11">
    <source>
        <dbReference type="EMBL" id="KAK2180184.1"/>
    </source>
</evidence>
<protein>
    <recommendedName>
        <fullName evidence="9">Hexosyltransferase</fullName>
        <ecNumber evidence="9">2.4.1.-</ecNumber>
    </recommendedName>
</protein>
<comment type="caution">
    <text evidence="11">The sequence shown here is derived from an EMBL/GenBank/DDBJ whole genome shotgun (WGS) entry which is preliminary data.</text>
</comment>
<dbReference type="InterPro" id="IPR029044">
    <property type="entry name" value="Nucleotide-diphossugar_trans"/>
</dbReference>
<dbReference type="EMBL" id="JAODUO010000455">
    <property type="protein sequence ID" value="KAK2180184.1"/>
    <property type="molecule type" value="Genomic_DNA"/>
</dbReference>
<dbReference type="GO" id="GO:0047238">
    <property type="term" value="F:glucuronosyl-N-acetylgalactosaminyl-proteoglycan 4-beta-N-acetylgalactosaminyltransferase activity"/>
    <property type="evidence" value="ECO:0007669"/>
    <property type="project" value="TreeGrafter"/>
</dbReference>
<keyword evidence="8" id="KW-0472">Membrane</keyword>
<evidence type="ECO:0000256" key="8">
    <source>
        <dbReference type="ARBA" id="ARBA00023136"/>
    </source>
</evidence>
<evidence type="ECO:0000256" key="10">
    <source>
        <dbReference type="SAM" id="Coils"/>
    </source>
</evidence>
<accession>A0AAD9KYT8</accession>
<dbReference type="EC" id="2.4.1.-" evidence="9"/>
<dbReference type="SUPFAM" id="SSF53448">
    <property type="entry name" value="Nucleotide-diphospho-sugar transferases"/>
    <property type="match status" value="1"/>
</dbReference>
<evidence type="ECO:0000256" key="4">
    <source>
        <dbReference type="ARBA" id="ARBA00022692"/>
    </source>
</evidence>
<gene>
    <name evidence="11" type="ORF">NP493_454g04013</name>
</gene>
<evidence type="ECO:0000256" key="9">
    <source>
        <dbReference type="RuleBase" id="RU364016"/>
    </source>
</evidence>
<comment type="subcellular location">
    <subcellularLocation>
        <location evidence="1 9">Golgi apparatus</location>
        <location evidence="1 9">Golgi stack membrane</location>
        <topology evidence="1 9">Single-pass type II membrane protein</topology>
    </subcellularLocation>
</comment>
<sequence length="539" mass="62494">MRRIPRVLLLLFALCASTMIFITRCGLNFDPPMMQSAAPKIRRSAIANYDDGPDKHMEIQPRLKSSDDGANVAVSDTAEDYLHEVTRLRTQIAHLQEQLTEARTMAKDVLREVPKNQQYEETARLYEKHFARQRTEAELTNGVPLNNEYELFPFCRFTLTRVYIIEPGLGKRVVEKPIGAKKRDILEVIDSAIEKLNGDGVDRISKYTVDDFLEGIYRNVPGIGTQYELYFHNVDEPTGGPTYRKVTLARLYGPITTIETVVRNTRKDMINLILPLSGRVDKFEAFIHRFVSMCVRRDKRVFLTVVYFRAAGLDQVRRIITALTKRYHFKNVRLVTLDEDFSRGRGLQVGAQSWTKNDVLMFLCDVDIVFTTDFLERCRLNTDRGRRVYYPIVFSLYNPRVVYSLQDMTIPPEKDQLIISKDAGFWRDFGYGMTCQYRSDFMKIKGFDEKITGWGLEDVYLYRKYVKSELMVIRATDPGIFHLWHEKECDLKLPADQYRGCIRSRALNEASHAQMGMLAFKDEIDAHMNLLKSQSQSLR</sequence>
<dbReference type="GO" id="GO:0032580">
    <property type="term" value="C:Golgi cisterna membrane"/>
    <property type="evidence" value="ECO:0007669"/>
    <property type="project" value="UniProtKB-SubCell"/>
</dbReference>
<keyword evidence="7 9" id="KW-0333">Golgi apparatus</keyword>
<evidence type="ECO:0000313" key="12">
    <source>
        <dbReference type="Proteomes" id="UP001209878"/>
    </source>
</evidence>
<feature type="coiled-coil region" evidence="10">
    <location>
        <begin position="78"/>
        <end position="112"/>
    </location>
</feature>
<evidence type="ECO:0000256" key="5">
    <source>
        <dbReference type="ARBA" id="ARBA00022968"/>
    </source>
</evidence>
<dbReference type="Gene3D" id="3.90.550.10">
    <property type="entry name" value="Spore Coat Polysaccharide Biosynthesis Protein SpsA, Chain A"/>
    <property type="match status" value="1"/>
</dbReference>
<comment type="similarity">
    <text evidence="2 9">Belongs to the chondroitin N-acetylgalactosaminyltransferase family.</text>
</comment>
<keyword evidence="3 9" id="KW-0808">Transferase</keyword>
<keyword evidence="6" id="KW-1133">Transmembrane helix</keyword>
<evidence type="ECO:0000256" key="3">
    <source>
        <dbReference type="ARBA" id="ARBA00022679"/>
    </source>
</evidence>
<evidence type="ECO:0000256" key="2">
    <source>
        <dbReference type="ARBA" id="ARBA00009239"/>
    </source>
</evidence>
<reference evidence="11" key="1">
    <citation type="journal article" date="2023" name="Mol. Biol. Evol.">
        <title>Third-Generation Sequencing Reveals the Adaptive Role of the Epigenome in Three Deep-Sea Polychaetes.</title>
        <authorList>
            <person name="Perez M."/>
            <person name="Aroh O."/>
            <person name="Sun Y."/>
            <person name="Lan Y."/>
            <person name="Juniper S.K."/>
            <person name="Young C.R."/>
            <person name="Angers B."/>
            <person name="Qian P.Y."/>
        </authorList>
    </citation>
    <scope>NUCLEOTIDE SEQUENCE</scope>
    <source>
        <strain evidence="11">R07B-5</strain>
    </source>
</reference>
<organism evidence="11 12">
    <name type="scientific">Ridgeia piscesae</name>
    <name type="common">Tubeworm</name>
    <dbReference type="NCBI Taxonomy" id="27915"/>
    <lineage>
        <taxon>Eukaryota</taxon>
        <taxon>Metazoa</taxon>
        <taxon>Spiralia</taxon>
        <taxon>Lophotrochozoa</taxon>
        <taxon>Annelida</taxon>
        <taxon>Polychaeta</taxon>
        <taxon>Sedentaria</taxon>
        <taxon>Canalipalpata</taxon>
        <taxon>Sabellida</taxon>
        <taxon>Siboglinidae</taxon>
        <taxon>Ridgeia</taxon>
    </lineage>
</organism>
<dbReference type="PANTHER" id="PTHR12369:SF45">
    <property type="entry name" value="HEXOSYLTRANSFERASE"/>
    <property type="match status" value="1"/>
</dbReference>
<evidence type="ECO:0000256" key="1">
    <source>
        <dbReference type="ARBA" id="ARBA00004447"/>
    </source>
</evidence>
<dbReference type="InterPro" id="IPR051227">
    <property type="entry name" value="CS_glycosyltransferase"/>
</dbReference>
<evidence type="ECO:0000256" key="6">
    <source>
        <dbReference type="ARBA" id="ARBA00022989"/>
    </source>
</evidence>
<keyword evidence="12" id="KW-1185">Reference proteome</keyword>
<keyword evidence="5 9" id="KW-0735">Signal-anchor</keyword>
<proteinExistence type="inferred from homology"/>
<evidence type="ECO:0000256" key="7">
    <source>
        <dbReference type="ARBA" id="ARBA00023034"/>
    </source>
</evidence>
<dbReference type="AlphaFoldDB" id="A0AAD9KYT8"/>
<dbReference type="Proteomes" id="UP001209878">
    <property type="component" value="Unassembled WGS sequence"/>
</dbReference>
<dbReference type="PANTHER" id="PTHR12369">
    <property type="entry name" value="CHONDROITIN SYNTHASE"/>
    <property type="match status" value="1"/>
</dbReference>
<name>A0AAD9KYT8_RIDPI</name>
<dbReference type="Pfam" id="PF05679">
    <property type="entry name" value="CHGN"/>
    <property type="match status" value="1"/>
</dbReference>
<keyword evidence="10" id="KW-0175">Coiled coil</keyword>